<proteinExistence type="predicted"/>
<dbReference type="AlphaFoldDB" id="A0A9P6U486"/>
<name>A0A9P6U486_9FUNG</name>
<gene>
    <name evidence="3" type="ORF">DFQ27_004619</name>
</gene>
<evidence type="ECO:0000313" key="4">
    <source>
        <dbReference type="Proteomes" id="UP000807716"/>
    </source>
</evidence>
<feature type="domain" description="SGNH hydrolase-type esterase" evidence="2">
    <location>
        <begin position="117"/>
        <end position="249"/>
    </location>
</feature>
<dbReference type="InterPro" id="IPR013830">
    <property type="entry name" value="SGNH_hydro"/>
</dbReference>
<feature type="transmembrane region" description="Helical" evidence="1">
    <location>
        <begin position="14"/>
        <end position="33"/>
    </location>
</feature>
<evidence type="ECO:0000313" key="3">
    <source>
        <dbReference type="EMBL" id="KAG0258463.1"/>
    </source>
</evidence>
<dbReference type="Proteomes" id="UP000807716">
    <property type="component" value="Unassembled WGS sequence"/>
</dbReference>
<protein>
    <recommendedName>
        <fullName evidence="2">SGNH hydrolase-type esterase domain-containing protein</fullName>
    </recommendedName>
</protein>
<dbReference type="OrthoDB" id="57748at2759"/>
<dbReference type="Gene3D" id="3.40.50.1110">
    <property type="entry name" value="SGNH hydrolase"/>
    <property type="match status" value="1"/>
</dbReference>
<evidence type="ECO:0000259" key="2">
    <source>
        <dbReference type="Pfam" id="PF13472"/>
    </source>
</evidence>
<dbReference type="EMBL" id="JAAAJB010000323">
    <property type="protein sequence ID" value="KAG0258463.1"/>
    <property type="molecule type" value="Genomic_DNA"/>
</dbReference>
<keyword evidence="1" id="KW-0812">Transmembrane</keyword>
<dbReference type="CDD" id="cd00229">
    <property type="entry name" value="SGNH_hydrolase"/>
    <property type="match status" value="1"/>
</dbReference>
<keyword evidence="1" id="KW-1133">Transmembrane helix</keyword>
<evidence type="ECO:0000256" key="1">
    <source>
        <dbReference type="SAM" id="Phobius"/>
    </source>
</evidence>
<organism evidence="3 4">
    <name type="scientific">Actinomortierella ambigua</name>
    <dbReference type="NCBI Taxonomy" id="1343610"/>
    <lineage>
        <taxon>Eukaryota</taxon>
        <taxon>Fungi</taxon>
        <taxon>Fungi incertae sedis</taxon>
        <taxon>Mucoromycota</taxon>
        <taxon>Mortierellomycotina</taxon>
        <taxon>Mortierellomycetes</taxon>
        <taxon>Mortierellales</taxon>
        <taxon>Mortierellaceae</taxon>
        <taxon>Actinomortierella</taxon>
    </lineage>
</organism>
<keyword evidence="1" id="KW-0472">Membrane</keyword>
<dbReference type="Pfam" id="PF13472">
    <property type="entry name" value="Lipase_GDSL_2"/>
    <property type="match status" value="1"/>
</dbReference>
<comment type="caution">
    <text evidence="3">The sequence shown here is derived from an EMBL/GenBank/DDBJ whole genome shotgun (WGS) entry which is preliminary data.</text>
</comment>
<keyword evidence="4" id="KW-1185">Reference proteome</keyword>
<accession>A0A9P6U486</accession>
<sequence length="277" mass="31998">MEAIAEIGRQMKTFFVVLAFYVKLGFLHLARWYEPKLRKNGKYNHTIVVLGDDHAMGLGDYTSLVTGSGLTSKVAKEIAKERSIRQSWQVFNRGEYHTSSEDWLLAADSKRLEKPSLLARTLDDPKMTKADIVIILLGSYDVQQRGPNSITPEDTVRNLELICQAIQRHSNGKKSIYLSTIPTAGDQYFLSDAQQEENKQRNRLIEKYAANNEDGVFLGVQVDHYENFEFRRKNLYWKDGRHFSDIGYTKLAKDYFPLIKSDMIKREFSLYRRDLGL</sequence>
<reference evidence="3" key="1">
    <citation type="journal article" date="2020" name="Fungal Divers.">
        <title>Resolving the Mortierellaceae phylogeny through synthesis of multi-gene phylogenetics and phylogenomics.</title>
        <authorList>
            <person name="Vandepol N."/>
            <person name="Liber J."/>
            <person name="Desiro A."/>
            <person name="Na H."/>
            <person name="Kennedy M."/>
            <person name="Barry K."/>
            <person name="Grigoriev I.V."/>
            <person name="Miller A.N."/>
            <person name="O'Donnell K."/>
            <person name="Stajich J.E."/>
            <person name="Bonito G."/>
        </authorList>
    </citation>
    <scope>NUCLEOTIDE SEQUENCE</scope>
    <source>
        <strain evidence="3">BC1065</strain>
    </source>
</reference>
<dbReference type="InterPro" id="IPR036514">
    <property type="entry name" value="SGNH_hydro_sf"/>
</dbReference>
<dbReference type="SUPFAM" id="SSF52266">
    <property type="entry name" value="SGNH hydrolase"/>
    <property type="match status" value="1"/>
</dbReference>